<dbReference type="AlphaFoldDB" id="A0A846XED9"/>
<reference evidence="2 3" key="1">
    <citation type="submission" date="2020-04" db="EMBL/GenBank/DDBJ databases">
        <title>MicrobeNet Type strains.</title>
        <authorList>
            <person name="Nicholson A.C."/>
        </authorList>
    </citation>
    <scope>NUCLEOTIDE SEQUENCE [LARGE SCALE GENOMIC DNA]</scope>
    <source>
        <strain evidence="2 3">DSM 45078</strain>
    </source>
</reference>
<feature type="transmembrane region" description="Helical" evidence="1">
    <location>
        <begin position="41"/>
        <end position="60"/>
    </location>
</feature>
<dbReference type="RefSeq" id="WP_068050343.1">
    <property type="nucleotide sequence ID" value="NZ_JAAXOO010000003.1"/>
</dbReference>
<keyword evidence="1" id="KW-0472">Membrane</keyword>
<name>A0A846XED9_9NOCA</name>
<evidence type="ECO:0000256" key="1">
    <source>
        <dbReference type="SAM" id="Phobius"/>
    </source>
</evidence>
<keyword evidence="1" id="KW-0812">Transmembrane</keyword>
<dbReference type="EMBL" id="JAAXOO010000003">
    <property type="protein sequence ID" value="NKY34448.1"/>
    <property type="molecule type" value="Genomic_DNA"/>
</dbReference>
<evidence type="ECO:0008006" key="4">
    <source>
        <dbReference type="Google" id="ProtNLM"/>
    </source>
</evidence>
<dbReference type="Proteomes" id="UP000565715">
    <property type="component" value="Unassembled WGS sequence"/>
</dbReference>
<comment type="caution">
    <text evidence="2">The sequence shown here is derived from an EMBL/GenBank/DDBJ whole genome shotgun (WGS) entry which is preliminary data.</text>
</comment>
<protein>
    <recommendedName>
        <fullName evidence="4">PH (Pleckstrin Homology) domain-containing protein</fullName>
    </recommendedName>
</protein>
<sequence length="176" mass="19409">MHRVHAGVVPTGRVLGYALAGTAVVAAVTVPTVLLFGADRVFTGLVLGALLAVAALFALFKRDTVVLTEYAIHRRTPWSVTSIEWDRVVAGRFGLDERSRWSLALDLTEGEELHRELVLLSIPPVSGPVSGAYDLRKREQITEIRNMLRHKRIPVTVLPDIAGALEKYWQIAPPVR</sequence>
<accession>A0A846XED9</accession>
<organism evidence="2 3">
    <name type="scientific">Nocardia speluncae</name>
    <dbReference type="NCBI Taxonomy" id="419477"/>
    <lineage>
        <taxon>Bacteria</taxon>
        <taxon>Bacillati</taxon>
        <taxon>Actinomycetota</taxon>
        <taxon>Actinomycetes</taxon>
        <taxon>Mycobacteriales</taxon>
        <taxon>Nocardiaceae</taxon>
        <taxon>Nocardia</taxon>
    </lineage>
</organism>
<gene>
    <name evidence="2" type="ORF">HGA13_15405</name>
</gene>
<proteinExistence type="predicted"/>
<evidence type="ECO:0000313" key="3">
    <source>
        <dbReference type="Proteomes" id="UP000565715"/>
    </source>
</evidence>
<evidence type="ECO:0000313" key="2">
    <source>
        <dbReference type="EMBL" id="NKY34448.1"/>
    </source>
</evidence>
<feature type="transmembrane region" description="Helical" evidence="1">
    <location>
        <begin position="12"/>
        <end position="35"/>
    </location>
</feature>
<keyword evidence="1" id="KW-1133">Transmembrane helix</keyword>
<keyword evidence="3" id="KW-1185">Reference proteome</keyword>